<organism evidence="1 2">
    <name type="scientific">Clavispora lusitaniae</name>
    <name type="common">Candida lusitaniae</name>
    <dbReference type="NCBI Taxonomy" id="36911"/>
    <lineage>
        <taxon>Eukaryota</taxon>
        <taxon>Fungi</taxon>
        <taxon>Dikarya</taxon>
        <taxon>Ascomycota</taxon>
        <taxon>Saccharomycotina</taxon>
        <taxon>Pichiomycetes</taxon>
        <taxon>Metschnikowiaceae</taxon>
        <taxon>Clavispora</taxon>
    </lineage>
</organism>
<evidence type="ECO:0000313" key="2">
    <source>
        <dbReference type="Proteomes" id="UP000326582"/>
    </source>
</evidence>
<protein>
    <submittedName>
        <fullName evidence="1">Uncharacterized protein</fullName>
    </submittedName>
</protein>
<reference evidence="2" key="1">
    <citation type="journal article" date="2019" name="MBio">
        <title>Comparative genomics for the elucidation of multidrug resistance (MDR) in Candida lusitaniae.</title>
        <authorList>
            <person name="Kannan A."/>
            <person name="Asner S.A."/>
            <person name="Trachsel E."/>
            <person name="Kelly S."/>
            <person name="Parker J."/>
            <person name="Sanglard D."/>
        </authorList>
    </citation>
    <scope>NUCLEOTIDE SEQUENCE [LARGE SCALE GENOMIC DNA]</scope>
    <source>
        <strain evidence="2">P1</strain>
    </source>
</reference>
<sequence length="151" mass="16410">MRIYLSFSILNLLGIDPDDKPIHTFNIHTFKIFLAPAVGDSPSLSLSLSTSPSSDVHSYKRRTPSMQLRPNLVQVTGLLHVPPRGQKWESEKEAKDSPPAHTKWDLGGLNLERQVGVETLLWGTVNVAHGSGRGSESSGGSWGSQSDSGNH</sequence>
<accession>A0ACD0WHB4</accession>
<dbReference type="EMBL" id="CP038485">
    <property type="protein sequence ID" value="QFZ26944.1"/>
    <property type="molecule type" value="Genomic_DNA"/>
</dbReference>
<keyword evidence="2" id="KW-1185">Reference proteome</keyword>
<name>A0ACD0WHB4_CLALS</name>
<evidence type="ECO:0000313" key="1">
    <source>
        <dbReference type="EMBL" id="QFZ26944.1"/>
    </source>
</evidence>
<proteinExistence type="predicted"/>
<dbReference type="Proteomes" id="UP000326582">
    <property type="component" value="Chromosome 2"/>
</dbReference>
<gene>
    <name evidence="1" type="ORF">EJF14_20865</name>
</gene>